<evidence type="ECO:0000256" key="3">
    <source>
        <dbReference type="ARBA" id="ARBA00022917"/>
    </source>
</evidence>
<keyword evidence="4" id="KW-0963">Cytoplasm</keyword>
<comment type="similarity">
    <text evidence="1 4 6">Belongs to the IF-3 family.</text>
</comment>
<evidence type="ECO:0000256" key="1">
    <source>
        <dbReference type="ARBA" id="ARBA00005439"/>
    </source>
</evidence>
<dbReference type="InterPro" id="IPR019814">
    <property type="entry name" value="Translation_initiation_fac_3_N"/>
</dbReference>
<dbReference type="AlphaFoldDB" id="A0A3A4R5P3"/>
<dbReference type="InterPro" id="IPR036788">
    <property type="entry name" value="T_IF-3_C_sf"/>
</dbReference>
<comment type="subunit">
    <text evidence="4 6">Monomer.</text>
</comment>
<comment type="subcellular location">
    <subcellularLocation>
        <location evidence="4 6">Cytoplasm</location>
    </subcellularLocation>
</comment>
<evidence type="ECO:0000256" key="2">
    <source>
        <dbReference type="ARBA" id="ARBA00022540"/>
    </source>
</evidence>
<sequence length="176" mass="20305">MRHITQERIKINTDIRAKHVRTIDSDGTQVGVVSLDEAISLAEKKGLDLVEVAPNAEPPVCRIMDYGKYRYEQTKKTKEAKKKQQAFKIKELKIRPNIEQHDYQTKLKHGQEFLDKGYKLKVSVTFRGRELAHRDIGFHTLERFLEDISEFGTVEMKPKDIGRDIIAMIAPGKSKK</sequence>
<gene>
    <name evidence="4" type="primary">infC</name>
    <name evidence="9" type="ORF">C4541_04385</name>
</gene>
<keyword evidence="3 4" id="KW-0648">Protein biosynthesis</keyword>
<accession>A0A3A4R5P3</accession>
<dbReference type="InterPro" id="IPR001288">
    <property type="entry name" value="Translation_initiation_fac_3"/>
</dbReference>
<evidence type="ECO:0000259" key="8">
    <source>
        <dbReference type="Pfam" id="PF05198"/>
    </source>
</evidence>
<reference evidence="9 10" key="1">
    <citation type="journal article" date="2017" name="ISME J.">
        <title>Energy and carbon metabolisms in a deep terrestrial subsurface fluid microbial community.</title>
        <authorList>
            <person name="Momper L."/>
            <person name="Jungbluth S.P."/>
            <person name="Lee M.D."/>
            <person name="Amend J.P."/>
        </authorList>
    </citation>
    <scope>NUCLEOTIDE SEQUENCE [LARGE SCALE GENOMIC DNA]</scope>
    <source>
        <strain evidence="9">SURF_26</strain>
    </source>
</reference>
<dbReference type="GO" id="GO:0005829">
    <property type="term" value="C:cytosol"/>
    <property type="evidence" value="ECO:0007669"/>
    <property type="project" value="TreeGrafter"/>
</dbReference>
<dbReference type="NCBIfam" id="TIGR00168">
    <property type="entry name" value="infC"/>
    <property type="match status" value="1"/>
</dbReference>
<dbReference type="SUPFAM" id="SSF54364">
    <property type="entry name" value="Translation initiation factor IF3, N-terminal domain"/>
    <property type="match status" value="1"/>
</dbReference>
<dbReference type="Gene3D" id="3.30.110.10">
    <property type="entry name" value="Translation initiation factor 3 (IF-3), C-terminal domain"/>
    <property type="match status" value="1"/>
</dbReference>
<evidence type="ECO:0000313" key="9">
    <source>
        <dbReference type="EMBL" id="RJP60289.1"/>
    </source>
</evidence>
<dbReference type="Gene3D" id="3.10.20.80">
    <property type="entry name" value="Translation initiation factor 3 (IF-3), N-terminal domain"/>
    <property type="match status" value="1"/>
</dbReference>
<evidence type="ECO:0000313" key="10">
    <source>
        <dbReference type="Proteomes" id="UP000266426"/>
    </source>
</evidence>
<dbReference type="InterPro" id="IPR019815">
    <property type="entry name" value="Translation_initiation_fac_3_C"/>
</dbReference>
<dbReference type="PROSITE" id="PS00938">
    <property type="entry name" value="IF3"/>
    <property type="match status" value="1"/>
</dbReference>
<comment type="caution">
    <text evidence="9">The sequence shown here is derived from an EMBL/GenBank/DDBJ whole genome shotgun (WGS) entry which is preliminary data.</text>
</comment>
<dbReference type="EMBL" id="QZJZ01000031">
    <property type="protein sequence ID" value="RJP60289.1"/>
    <property type="molecule type" value="Genomic_DNA"/>
</dbReference>
<dbReference type="GO" id="GO:0043022">
    <property type="term" value="F:ribosome binding"/>
    <property type="evidence" value="ECO:0007669"/>
    <property type="project" value="UniProtKB-ARBA"/>
</dbReference>
<keyword evidence="2 4" id="KW-0396">Initiation factor</keyword>
<dbReference type="SUPFAM" id="SSF55200">
    <property type="entry name" value="Translation initiation factor IF3, C-terminal domain"/>
    <property type="match status" value="1"/>
</dbReference>
<dbReference type="InterPro" id="IPR036787">
    <property type="entry name" value="T_IF-3_N_sf"/>
</dbReference>
<dbReference type="GO" id="GO:0003743">
    <property type="term" value="F:translation initiation factor activity"/>
    <property type="evidence" value="ECO:0007669"/>
    <property type="project" value="UniProtKB-UniRule"/>
</dbReference>
<dbReference type="FunFam" id="3.10.20.80:FF:000001">
    <property type="entry name" value="Translation initiation factor IF-3"/>
    <property type="match status" value="1"/>
</dbReference>
<dbReference type="HAMAP" id="MF_00080">
    <property type="entry name" value="IF_3"/>
    <property type="match status" value="1"/>
</dbReference>
<dbReference type="GO" id="GO:0032790">
    <property type="term" value="P:ribosome disassembly"/>
    <property type="evidence" value="ECO:0007669"/>
    <property type="project" value="TreeGrafter"/>
</dbReference>
<dbReference type="Pfam" id="PF00707">
    <property type="entry name" value="IF3_C"/>
    <property type="match status" value="1"/>
</dbReference>
<dbReference type="Pfam" id="PF05198">
    <property type="entry name" value="IF3_N"/>
    <property type="match status" value="1"/>
</dbReference>
<dbReference type="Proteomes" id="UP000266426">
    <property type="component" value="Unassembled WGS sequence"/>
</dbReference>
<dbReference type="InterPro" id="IPR019813">
    <property type="entry name" value="Translation_initiation_fac3_CS"/>
</dbReference>
<dbReference type="PANTHER" id="PTHR10938:SF0">
    <property type="entry name" value="TRANSLATION INITIATION FACTOR IF-3, MITOCHONDRIAL"/>
    <property type="match status" value="1"/>
</dbReference>
<comment type="function">
    <text evidence="4 6">IF-3 binds to the 30S ribosomal subunit and shifts the equilibrium between 70S ribosomes and their 50S and 30S subunits in favor of the free subunits, thus enhancing the availability of 30S subunits on which protein synthesis initiation begins.</text>
</comment>
<evidence type="ECO:0000259" key="7">
    <source>
        <dbReference type="Pfam" id="PF00707"/>
    </source>
</evidence>
<evidence type="ECO:0000256" key="5">
    <source>
        <dbReference type="NCBIfam" id="TIGR00168"/>
    </source>
</evidence>
<name>A0A3A4R5P3_9BACT</name>
<dbReference type="FunFam" id="3.30.110.10:FF:000001">
    <property type="entry name" value="Translation initiation factor IF-3"/>
    <property type="match status" value="1"/>
</dbReference>
<dbReference type="PANTHER" id="PTHR10938">
    <property type="entry name" value="TRANSLATION INITIATION FACTOR IF-3"/>
    <property type="match status" value="1"/>
</dbReference>
<evidence type="ECO:0000256" key="6">
    <source>
        <dbReference type="RuleBase" id="RU000646"/>
    </source>
</evidence>
<dbReference type="GO" id="GO:0016020">
    <property type="term" value="C:membrane"/>
    <property type="evidence" value="ECO:0007669"/>
    <property type="project" value="TreeGrafter"/>
</dbReference>
<organism evidence="9 10">
    <name type="scientific">Candidatus Auribacter fodinae</name>
    <dbReference type="NCBI Taxonomy" id="2093366"/>
    <lineage>
        <taxon>Bacteria</taxon>
        <taxon>Pseudomonadati</taxon>
        <taxon>Candidatus Auribacterota</taxon>
        <taxon>Candidatus Auribacteria</taxon>
        <taxon>Candidatus Auribacterales</taxon>
        <taxon>Candidatus Auribacteraceae</taxon>
        <taxon>Candidatus Auribacter</taxon>
    </lineage>
</organism>
<feature type="domain" description="Translation initiation factor 3 N-terminal" evidence="8">
    <location>
        <begin position="11"/>
        <end position="80"/>
    </location>
</feature>
<proteinExistence type="inferred from homology"/>
<protein>
    <recommendedName>
        <fullName evidence="4 5">Translation initiation factor IF-3</fullName>
    </recommendedName>
</protein>
<feature type="domain" description="Translation initiation factor 3 C-terminal" evidence="7">
    <location>
        <begin position="88"/>
        <end position="171"/>
    </location>
</feature>
<evidence type="ECO:0000256" key="4">
    <source>
        <dbReference type="HAMAP-Rule" id="MF_00080"/>
    </source>
</evidence>